<keyword evidence="1" id="KW-1133">Transmembrane helix</keyword>
<geneLocation type="plasmid" evidence="2">
    <name>pTSY</name>
</geneLocation>
<accession>W4LZZ8</accession>
<evidence type="ECO:0000256" key="1">
    <source>
        <dbReference type="SAM" id="Phobius"/>
    </source>
</evidence>
<keyword evidence="1" id="KW-0812">Transmembrane</keyword>
<evidence type="ECO:0000313" key="2">
    <source>
        <dbReference type="EMBL" id="ETX03483.1"/>
    </source>
</evidence>
<feature type="transmembrane region" description="Helical" evidence="1">
    <location>
        <begin position="6"/>
        <end position="29"/>
    </location>
</feature>
<evidence type="ECO:0000313" key="3">
    <source>
        <dbReference type="Proteomes" id="UP000019141"/>
    </source>
</evidence>
<gene>
    <name evidence="2" type="ORF">ETSY1_47065</name>
</gene>
<dbReference type="HOGENOM" id="CLU_3286583_0_0_7"/>
<keyword evidence="2" id="KW-0614">Plasmid</keyword>
<dbReference type="AlphaFoldDB" id="W4LZZ8"/>
<organism evidence="2 3">
    <name type="scientific">Entotheonella factor</name>
    <dbReference type="NCBI Taxonomy" id="1429438"/>
    <lineage>
        <taxon>Bacteria</taxon>
        <taxon>Pseudomonadati</taxon>
        <taxon>Nitrospinota/Tectimicrobiota group</taxon>
        <taxon>Candidatus Tectimicrobiota</taxon>
        <taxon>Candidatus Entotheonellia</taxon>
        <taxon>Candidatus Entotheonellales</taxon>
        <taxon>Candidatus Entotheonellaceae</taxon>
        <taxon>Candidatus Entotheonella</taxon>
    </lineage>
</organism>
<keyword evidence="1" id="KW-0472">Membrane</keyword>
<name>W4LZZ8_ENTF1</name>
<dbReference type="EMBL" id="AZHW01000039">
    <property type="protein sequence ID" value="ETX03483.1"/>
    <property type="molecule type" value="Genomic_DNA"/>
</dbReference>
<sequence length="40" mass="4984">MNHSTWLMYLTLILLLQNHKSIMFLYLLYQMSKFNKKETF</sequence>
<proteinExistence type="predicted"/>
<reference evidence="2 3" key="1">
    <citation type="journal article" date="2014" name="Nature">
        <title>An environmental bacterial taxon with a large and distinct metabolic repertoire.</title>
        <authorList>
            <person name="Wilson M.C."/>
            <person name="Mori T."/>
            <person name="Ruckert C."/>
            <person name="Uria A.R."/>
            <person name="Helf M.J."/>
            <person name="Takada K."/>
            <person name="Gernert C."/>
            <person name="Steffens U.A."/>
            <person name="Heycke N."/>
            <person name="Schmitt S."/>
            <person name="Rinke C."/>
            <person name="Helfrich E.J."/>
            <person name="Brachmann A.O."/>
            <person name="Gurgui C."/>
            <person name="Wakimoto T."/>
            <person name="Kracht M."/>
            <person name="Crusemann M."/>
            <person name="Hentschel U."/>
            <person name="Abe I."/>
            <person name="Matsunaga S."/>
            <person name="Kalinowski J."/>
            <person name="Takeyama H."/>
            <person name="Piel J."/>
        </authorList>
    </citation>
    <scope>NUCLEOTIDE SEQUENCE [LARGE SCALE GENOMIC DNA]</scope>
    <source>
        <strain evidence="3">TSY1</strain>
        <plasmid evidence="2">pTSY</plasmid>
    </source>
</reference>
<protein>
    <submittedName>
        <fullName evidence="2">Uncharacterized protein</fullName>
    </submittedName>
</protein>
<comment type="caution">
    <text evidence="2">The sequence shown here is derived from an EMBL/GenBank/DDBJ whole genome shotgun (WGS) entry which is preliminary data.</text>
</comment>
<keyword evidence="3" id="KW-1185">Reference proteome</keyword>
<dbReference type="Proteomes" id="UP000019141">
    <property type="component" value="Unassembled WGS sequence"/>
</dbReference>